<dbReference type="HOGENOM" id="CLU_199969_0_0_1"/>
<comment type="pathway">
    <text evidence="2">Protein modification; protein ubiquitination.</text>
</comment>
<evidence type="ECO:0000313" key="14">
    <source>
        <dbReference type="RefSeq" id="XP_032834958.1"/>
    </source>
</evidence>
<dbReference type="RefSeq" id="XP_032834969.1">
    <property type="nucleotide sequence ID" value="XM_032979078.1"/>
</dbReference>
<reference evidence="14 15" key="1">
    <citation type="submission" date="2025-04" db="UniProtKB">
        <authorList>
            <consortium name="RefSeq"/>
        </authorList>
    </citation>
    <scope>IDENTIFICATION</scope>
    <source>
        <tissue evidence="14 15">Sperm</tissue>
    </source>
</reference>
<dbReference type="OMA" id="PHDDIAV"/>
<proteinExistence type="inferred from homology"/>
<dbReference type="RefSeq" id="XP_032834958.1">
    <property type="nucleotide sequence ID" value="XM_032979067.1"/>
</dbReference>
<evidence type="ECO:0000256" key="11">
    <source>
        <dbReference type="ARBA" id="ARBA00045696"/>
    </source>
</evidence>
<comment type="subcellular location">
    <subcellularLocation>
        <location evidence="1">Nucleus</location>
    </subcellularLocation>
</comment>
<evidence type="ECO:0000313" key="16">
    <source>
        <dbReference type="RefSeq" id="XP_032834969.1"/>
    </source>
</evidence>
<keyword evidence="13" id="KW-1185">Reference proteome</keyword>
<organism evidence="12">
    <name type="scientific">Petromyzon marinus</name>
    <name type="common">Sea lamprey</name>
    <dbReference type="NCBI Taxonomy" id="7757"/>
    <lineage>
        <taxon>Eukaryota</taxon>
        <taxon>Metazoa</taxon>
        <taxon>Chordata</taxon>
        <taxon>Craniata</taxon>
        <taxon>Vertebrata</taxon>
        <taxon>Cyclostomata</taxon>
        <taxon>Hyperoartia</taxon>
        <taxon>Petromyzontiformes</taxon>
        <taxon>Petromyzontidae</taxon>
        <taxon>Petromyzon</taxon>
    </lineage>
</organism>
<keyword evidence="6" id="KW-0498">Mitosis</keyword>
<name>S4RZ90_PETMA</name>
<dbReference type="OrthoDB" id="25675at2759"/>
<comment type="similarity">
    <text evidence="3">Belongs to the APC13 family.</text>
</comment>
<dbReference type="STRING" id="7757.ENSPMAP00000010531"/>
<dbReference type="InterPro" id="IPR008401">
    <property type="entry name" value="Apc13"/>
</dbReference>
<dbReference type="CTD" id="25847"/>
<evidence type="ECO:0000256" key="8">
    <source>
        <dbReference type="ARBA" id="ARBA00023242"/>
    </source>
</evidence>
<evidence type="ECO:0000256" key="5">
    <source>
        <dbReference type="ARBA" id="ARBA00022618"/>
    </source>
</evidence>
<accession>S4RZ90</accession>
<evidence type="ECO:0000313" key="15">
    <source>
        <dbReference type="RefSeq" id="XP_032834965.1"/>
    </source>
</evidence>
<evidence type="ECO:0000256" key="1">
    <source>
        <dbReference type="ARBA" id="ARBA00004123"/>
    </source>
</evidence>
<dbReference type="GeneID" id="116957102"/>
<gene>
    <name evidence="12 14 15 16" type="primary">ANAPC13</name>
</gene>
<keyword evidence="5" id="KW-0132">Cell division</keyword>
<evidence type="ECO:0000256" key="2">
    <source>
        <dbReference type="ARBA" id="ARBA00004906"/>
    </source>
</evidence>
<keyword evidence="7" id="KW-0833">Ubl conjugation pathway</keyword>
<comment type="function">
    <text evidence="11">Component of the anaphase promoting complex/cyclosome (APC/C), a cell cycle-regulated E3 ubiquitin ligase that controls progression through mitosis and the G1 phase of the cell cycle. The APC/C complex acts by mediating ubiquitination and subsequent degradation of target proteins: it mainly mediates the formation of 'Lys-11'-linked polyubiquitin chains and, to a lower extent, the formation of 'Lys-48'- and 'Lys-63'-linked polyubiquitin chains. The APC/C complex catalyzes assembly of branched 'Lys-11'-/'Lys-48'-linked branched ubiquitin chains on target proteins.</text>
</comment>
<evidence type="ECO:0000313" key="13">
    <source>
        <dbReference type="Proteomes" id="UP001318040"/>
    </source>
</evidence>
<evidence type="ECO:0000256" key="4">
    <source>
        <dbReference type="ARBA" id="ARBA00013935"/>
    </source>
</evidence>
<keyword evidence="8" id="KW-0539">Nucleus</keyword>
<reference evidence="12" key="2">
    <citation type="submission" date="2025-05" db="UniProtKB">
        <authorList>
            <consortium name="Ensembl"/>
        </authorList>
    </citation>
    <scope>IDENTIFICATION</scope>
</reference>
<dbReference type="PANTHER" id="PTHR28672">
    <property type="entry name" value="ANAPHASE-PROMOTING COMPLEX SUBUNIT 13"/>
    <property type="match status" value="1"/>
</dbReference>
<keyword evidence="9" id="KW-0131">Cell cycle</keyword>
<protein>
    <recommendedName>
        <fullName evidence="4">Anaphase-promoting complex subunit 13</fullName>
    </recommendedName>
    <alternativeName>
        <fullName evidence="10">Cyclosome subunit 13</fullName>
    </alternativeName>
</protein>
<dbReference type="AlphaFoldDB" id="S4RZ90"/>
<evidence type="ECO:0000256" key="10">
    <source>
        <dbReference type="ARBA" id="ARBA00031338"/>
    </source>
</evidence>
<evidence type="ECO:0000256" key="6">
    <source>
        <dbReference type="ARBA" id="ARBA00022776"/>
    </source>
</evidence>
<dbReference type="Ensembl" id="ENSPMAT00000010577.1">
    <property type="protein sequence ID" value="ENSPMAP00000010531.1"/>
    <property type="gene ID" value="ENSPMAG00000009580.1"/>
</dbReference>
<evidence type="ECO:0000256" key="3">
    <source>
        <dbReference type="ARBA" id="ARBA00006940"/>
    </source>
</evidence>
<dbReference type="GeneTree" id="ENSGT00390000008673"/>
<dbReference type="Proteomes" id="UP001318040">
    <property type="component" value="Chromosome 3"/>
</dbReference>
<dbReference type="Pfam" id="PF05839">
    <property type="entry name" value="Apc13p"/>
    <property type="match status" value="1"/>
</dbReference>
<dbReference type="GO" id="GO:0005680">
    <property type="term" value="C:anaphase-promoting complex"/>
    <property type="evidence" value="ECO:0007669"/>
    <property type="project" value="InterPro"/>
</dbReference>
<dbReference type="PANTHER" id="PTHR28672:SF1">
    <property type="entry name" value="ANAPHASE-PROMOTING COMPLEX SUBUNIT 13"/>
    <property type="match status" value="1"/>
</dbReference>
<dbReference type="GO" id="GO:0051301">
    <property type="term" value="P:cell division"/>
    <property type="evidence" value="ECO:0007669"/>
    <property type="project" value="UniProtKB-KW"/>
</dbReference>
<evidence type="ECO:0000313" key="12">
    <source>
        <dbReference type="Ensembl" id="ENSPMAP00000010531.1"/>
    </source>
</evidence>
<evidence type="ECO:0000256" key="7">
    <source>
        <dbReference type="ARBA" id="ARBA00022786"/>
    </source>
</evidence>
<dbReference type="GO" id="GO:0070979">
    <property type="term" value="P:protein K11-linked ubiquitination"/>
    <property type="evidence" value="ECO:0007669"/>
    <property type="project" value="TreeGrafter"/>
</dbReference>
<dbReference type="RefSeq" id="XP_032834965.1">
    <property type="nucleotide sequence ID" value="XM_032979074.1"/>
</dbReference>
<sequence>MDSELARDGRLLELVDEDWREDLLPQEDVDVPLMELPEPDQDNGHVTESVREQEMKWTDLALQNLHESMPQSAAN</sequence>
<evidence type="ECO:0000256" key="9">
    <source>
        <dbReference type="ARBA" id="ARBA00023306"/>
    </source>
</evidence>
<dbReference type="KEGG" id="pmrn:116957102"/>